<keyword evidence="2" id="KW-1185">Reference proteome</keyword>
<organism evidence="1 2">
    <name type="scientific">Portunus trituberculatus</name>
    <name type="common">Swimming crab</name>
    <name type="synonym">Neptunus trituberculatus</name>
    <dbReference type="NCBI Taxonomy" id="210409"/>
    <lineage>
        <taxon>Eukaryota</taxon>
        <taxon>Metazoa</taxon>
        <taxon>Ecdysozoa</taxon>
        <taxon>Arthropoda</taxon>
        <taxon>Crustacea</taxon>
        <taxon>Multicrustacea</taxon>
        <taxon>Malacostraca</taxon>
        <taxon>Eumalacostraca</taxon>
        <taxon>Eucarida</taxon>
        <taxon>Decapoda</taxon>
        <taxon>Pleocyemata</taxon>
        <taxon>Brachyura</taxon>
        <taxon>Eubrachyura</taxon>
        <taxon>Portunoidea</taxon>
        <taxon>Portunidae</taxon>
        <taxon>Portuninae</taxon>
        <taxon>Portunus</taxon>
    </lineage>
</organism>
<name>A0A5B7GCN0_PORTR</name>
<evidence type="ECO:0000313" key="1">
    <source>
        <dbReference type="EMBL" id="MPC55033.1"/>
    </source>
</evidence>
<dbReference type="Proteomes" id="UP000324222">
    <property type="component" value="Unassembled WGS sequence"/>
</dbReference>
<comment type="caution">
    <text evidence="1">The sequence shown here is derived from an EMBL/GenBank/DDBJ whole genome shotgun (WGS) entry which is preliminary data.</text>
</comment>
<accession>A0A5B7GCN0</accession>
<protein>
    <submittedName>
        <fullName evidence="1">Uncharacterized protein</fullName>
    </submittedName>
</protein>
<dbReference type="AlphaFoldDB" id="A0A5B7GCN0"/>
<gene>
    <name evidence="1" type="ORF">E2C01_048964</name>
</gene>
<reference evidence="1 2" key="1">
    <citation type="submission" date="2019-05" db="EMBL/GenBank/DDBJ databases">
        <title>Another draft genome of Portunus trituberculatus and its Hox gene families provides insights of decapod evolution.</title>
        <authorList>
            <person name="Jeong J.-H."/>
            <person name="Song I."/>
            <person name="Kim S."/>
            <person name="Choi T."/>
            <person name="Kim D."/>
            <person name="Ryu S."/>
            <person name="Kim W."/>
        </authorList>
    </citation>
    <scope>NUCLEOTIDE SEQUENCE [LARGE SCALE GENOMIC DNA]</scope>
    <source>
        <tissue evidence="1">Muscle</tissue>
    </source>
</reference>
<evidence type="ECO:0000313" key="2">
    <source>
        <dbReference type="Proteomes" id="UP000324222"/>
    </source>
</evidence>
<proteinExistence type="predicted"/>
<dbReference type="EMBL" id="VSRR010012837">
    <property type="protein sequence ID" value="MPC55033.1"/>
    <property type="molecule type" value="Genomic_DNA"/>
</dbReference>
<sequence>MNRRTRVSDRQKYHQRYSFAPLPHREKPPDRAIIKSLIFLKAEKETYLEYRNFSFNYCKNILNFCQFLKSRYALVTPPAIHQTLIDPFTVINIPYIAPSGENRCCISW</sequence>